<feature type="binding site" evidence="4">
    <location>
        <position position="67"/>
    </location>
    <ligand>
        <name>S-adenosyl-L-methionine</name>
        <dbReference type="ChEBI" id="CHEBI:59789"/>
    </ligand>
</feature>
<dbReference type="PROSITE" id="PS51682">
    <property type="entry name" value="SAM_OMT_I"/>
    <property type="match status" value="1"/>
</dbReference>
<dbReference type="EMBL" id="LDZY01000015">
    <property type="protein sequence ID" value="KLU64318.1"/>
    <property type="molecule type" value="Genomic_DNA"/>
</dbReference>
<evidence type="ECO:0000256" key="1">
    <source>
        <dbReference type="ARBA" id="ARBA00022603"/>
    </source>
</evidence>
<dbReference type="GO" id="GO:0016300">
    <property type="term" value="F:tRNA (uridine) methyltransferase activity"/>
    <property type="evidence" value="ECO:0007669"/>
    <property type="project" value="UniProtKB-UniRule"/>
</dbReference>
<dbReference type="GO" id="GO:0030488">
    <property type="term" value="P:tRNA methylation"/>
    <property type="evidence" value="ECO:0007669"/>
    <property type="project" value="UniProtKB-UniRule"/>
</dbReference>
<dbReference type="PATRIC" id="fig|476652.3.peg.3966"/>
<feature type="binding site" evidence="4">
    <location>
        <position position="86"/>
    </location>
    <ligand>
        <name>S-adenosyl-L-methionine</name>
        <dbReference type="ChEBI" id="CHEBI:59789"/>
    </ligand>
</feature>
<dbReference type="RefSeq" id="WP_047811532.1">
    <property type="nucleotide sequence ID" value="NZ_LDZY01000015.1"/>
</dbReference>
<comment type="catalytic activity">
    <reaction evidence="4">
        <text>5-hydroxyuridine(34) in tRNA + S-adenosyl-L-methionine = 5-methoxyuridine(34) in tRNA + S-adenosyl-L-homocysteine + H(+)</text>
        <dbReference type="Rhea" id="RHEA:60524"/>
        <dbReference type="Rhea" id="RHEA-COMP:13381"/>
        <dbReference type="Rhea" id="RHEA-COMP:15591"/>
        <dbReference type="ChEBI" id="CHEBI:15378"/>
        <dbReference type="ChEBI" id="CHEBI:57856"/>
        <dbReference type="ChEBI" id="CHEBI:59789"/>
        <dbReference type="ChEBI" id="CHEBI:136877"/>
        <dbReference type="ChEBI" id="CHEBI:143860"/>
    </reaction>
</comment>
<keyword evidence="3 4" id="KW-0949">S-adenosyl-L-methionine</keyword>
<dbReference type="InterPro" id="IPR050362">
    <property type="entry name" value="Cation-dep_OMT"/>
</dbReference>
<comment type="similarity">
    <text evidence="4">Belongs to the class I-like SAM-binding methyltransferase superfamily. Cation-dependent O-methyltransferase family.</text>
</comment>
<keyword evidence="4" id="KW-0479">Metal-binding</keyword>
<sequence length="217" mass="24101">MFYPFEMERYLETLLGERDPLLREMEEQALQETIPVVTPAVGNFLSLLAAMNKAQSVLEIGTAIGYSTIWLARGVEKSGGHVTTIDMNKDRLSRARGYFQRAGLLEKITALEGDARKILPSLTSGYDFVFIDAAKGEYLDYLKLIDGLIIPGGILVVDNVLFRGWVVPDSNFAPKYERMVGGLRKFLQELCANPDYVTSVLPFGDGVSVSRKAEKGR</sequence>
<dbReference type="Proteomes" id="UP000036356">
    <property type="component" value="Unassembled WGS sequence"/>
</dbReference>
<evidence type="ECO:0000256" key="3">
    <source>
        <dbReference type="ARBA" id="ARBA00022691"/>
    </source>
</evidence>
<dbReference type="EC" id="2.1.1.-" evidence="4"/>
<dbReference type="Gene3D" id="3.40.50.150">
    <property type="entry name" value="Vaccinia Virus protein VP39"/>
    <property type="match status" value="1"/>
</dbReference>
<keyword evidence="6" id="KW-1185">Reference proteome</keyword>
<dbReference type="PANTHER" id="PTHR10509:SF14">
    <property type="entry name" value="CAFFEOYL-COA O-METHYLTRANSFERASE 3-RELATED"/>
    <property type="match status" value="1"/>
</dbReference>
<reference evidence="5 6" key="1">
    <citation type="submission" date="2015-06" db="EMBL/GenBank/DDBJ databases">
        <title>Draft genome of the moderately acidophilic sulfate reducer Candidatus Desulfosporosinus acididurans strain M1.</title>
        <authorList>
            <person name="Poehlein A."/>
            <person name="Petzsch P."/>
            <person name="Johnson B.D."/>
            <person name="Schloemann M."/>
            <person name="Daniel R."/>
            <person name="Muehling M."/>
        </authorList>
    </citation>
    <scope>NUCLEOTIDE SEQUENCE [LARGE SCALE GENOMIC DNA]</scope>
    <source>
        <strain evidence="5 6">M1</strain>
    </source>
</reference>
<dbReference type="AlphaFoldDB" id="A0A0J1FMW6"/>
<evidence type="ECO:0000313" key="6">
    <source>
        <dbReference type="Proteomes" id="UP000036356"/>
    </source>
</evidence>
<protein>
    <recommendedName>
        <fullName evidence="4">tRNA 5-hydroxyuridine methyltransferase</fullName>
        <ecNumber evidence="4">2.1.1.-</ecNumber>
    </recommendedName>
    <alternativeName>
        <fullName evidence="4">ho5U methyltransferase</fullName>
    </alternativeName>
</protein>
<dbReference type="GO" id="GO:0008757">
    <property type="term" value="F:S-adenosylmethionine-dependent methyltransferase activity"/>
    <property type="evidence" value="ECO:0007669"/>
    <property type="project" value="TreeGrafter"/>
</dbReference>
<dbReference type="InterPro" id="IPR029063">
    <property type="entry name" value="SAM-dependent_MTases_sf"/>
</dbReference>
<dbReference type="GO" id="GO:0000287">
    <property type="term" value="F:magnesium ion binding"/>
    <property type="evidence" value="ECO:0007669"/>
    <property type="project" value="UniProtKB-UniRule"/>
</dbReference>
<dbReference type="STRING" id="476652.DEAC_c37520"/>
<keyword evidence="2 4" id="KW-0808">Transferase</keyword>
<keyword evidence="4" id="KW-0460">Magnesium</keyword>
<comment type="function">
    <text evidence="4">Catalyzes the methylation of 5-hydroxyuridine (ho5U) to form 5-methoxyuridine (mo5U) at position 34 in tRNAs.</text>
</comment>
<feature type="binding site" evidence="4">
    <location>
        <position position="37"/>
    </location>
    <ligand>
        <name>S-adenosyl-L-methionine</name>
        <dbReference type="ChEBI" id="CHEBI:59789"/>
    </ligand>
</feature>
<name>A0A0J1FMW6_9FIRM</name>
<keyword evidence="1 4" id="KW-0489">Methyltransferase</keyword>
<keyword evidence="4" id="KW-0819">tRNA processing</keyword>
<feature type="binding site" evidence="4">
    <location>
        <position position="158"/>
    </location>
    <ligand>
        <name>Mg(2+)</name>
        <dbReference type="ChEBI" id="CHEBI:18420"/>
    </ligand>
</feature>
<organism evidence="5 6">
    <name type="scientific">Desulfosporosinus acididurans</name>
    <dbReference type="NCBI Taxonomy" id="476652"/>
    <lineage>
        <taxon>Bacteria</taxon>
        <taxon>Bacillati</taxon>
        <taxon>Bacillota</taxon>
        <taxon>Clostridia</taxon>
        <taxon>Eubacteriales</taxon>
        <taxon>Desulfitobacteriaceae</taxon>
        <taxon>Desulfosporosinus</taxon>
    </lineage>
</organism>
<feature type="binding site" evidence="4">
    <location>
        <position position="132"/>
    </location>
    <ligand>
        <name>S-adenosyl-L-methionine</name>
        <dbReference type="ChEBI" id="CHEBI:59789"/>
    </ligand>
</feature>
<dbReference type="InterPro" id="IPR002935">
    <property type="entry name" value="SAM_O-MeTrfase"/>
</dbReference>
<accession>A0A0J1FMW6</accession>
<feature type="binding site" evidence="4">
    <location>
        <begin position="114"/>
        <end position="115"/>
    </location>
    <ligand>
        <name>S-adenosyl-L-methionine</name>
        <dbReference type="ChEBI" id="CHEBI:59789"/>
    </ligand>
</feature>
<comment type="subunit">
    <text evidence="4">Homodimer.</text>
</comment>
<evidence type="ECO:0000313" key="5">
    <source>
        <dbReference type="EMBL" id="KLU64318.1"/>
    </source>
</evidence>
<dbReference type="GO" id="GO:0008171">
    <property type="term" value="F:O-methyltransferase activity"/>
    <property type="evidence" value="ECO:0007669"/>
    <property type="project" value="InterPro"/>
</dbReference>
<evidence type="ECO:0000256" key="2">
    <source>
        <dbReference type="ARBA" id="ARBA00022679"/>
    </source>
</evidence>
<dbReference type="SUPFAM" id="SSF53335">
    <property type="entry name" value="S-adenosyl-L-methionine-dependent methyltransferases"/>
    <property type="match status" value="1"/>
</dbReference>
<proteinExistence type="inferred from homology"/>
<comment type="caution">
    <text evidence="5">The sequence shown here is derived from an EMBL/GenBank/DDBJ whole genome shotgun (WGS) entry which is preliminary data.</text>
</comment>
<feature type="binding site" evidence="4">
    <location>
        <position position="159"/>
    </location>
    <ligand>
        <name>Mg(2+)</name>
        <dbReference type="ChEBI" id="CHEBI:18420"/>
    </ligand>
</feature>
<dbReference type="InterPro" id="IPR043675">
    <property type="entry name" value="TrmR_methyltr"/>
</dbReference>
<dbReference type="CDD" id="cd02440">
    <property type="entry name" value="AdoMet_MTases"/>
    <property type="match status" value="1"/>
</dbReference>
<feature type="binding site" evidence="4">
    <location>
        <position position="132"/>
    </location>
    <ligand>
        <name>Mg(2+)</name>
        <dbReference type="ChEBI" id="CHEBI:18420"/>
    </ligand>
</feature>
<dbReference type="Pfam" id="PF01596">
    <property type="entry name" value="Methyltransf_3"/>
    <property type="match status" value="1"/>
</dbReference>
<dbReference type="PANTHER" id="PTHR10509">
    <property type="entry name" value="O-METHYLTRANSFERASE-RELATED"/>
    <property type="match status" value="1"/>
</dbReference>
<evidence type="ECO:0000256" key="4">
    <source>
        <dbReference type="HAMAP-Rule" id="MF_02217"/>
    </source>
</evidence>
<dbReference type="HAMAP" id="MF_02217">
    <property type="entry name" value="TrmR_methyltr"/>
    <property type="match status" value="1"/>
</dbReference>
<gene>
    <name evidence="4" type="primary">trmR</name>
    <name evidence="5" type="ORF">DEAC_c37520</name>
</gene>